<gene>
    <name evidence="3" type="ORF">Q3C12_01970</name>
</gene>
<proteinExistence type="predicted"/>
<dbReference type="Gene3D" id="3.40.50.2000">
    <property type="entry name" value="Glycogen Phosphorylase B"/>
    <property type="match status" value="2"/>
</dbReference>
<accession>A0ABT8V2V2</accession>
<dbReference type="InterPro" id="IPR001296">
    <property type="entry name" value="Glyco_trans_1"/>
</dbReference>
<dbReference type="EC" id="2.4.-.-" evidence="3"/>
<dbReference type="SUPFAM" id="SSF53756">
    <property type="entry name" value="UDP-Glycosyltransferase/glycogen phosphorylase"/>
    <property type="match status" value="1"/>
</dbReference>
<evidence type="ECO:0000313" key="3">
    <source>
        <dbReference type="EMBL" id="MDO3675751.1"/>
    </source>
</evidence>
<keyword evidence="3" id="KW-0328">Glycosyltransferase</keyword>
<organism evidence="3 4">
    <name type="scientific">Paenibacillus ehimensis</name>
    <dbReference type="NCBI Taxonomy" id="79264"/>
    <lineage>
        <taxon>Bacteria</taxon>
        <taxon>Bacillati</taxon>
        <taxon>Bacillota</taxon>
        <taxon>Bacilli</taxon>
        <taxon>Bacillales</taxon>
        <taxon>Paenibacillaceae</taxon>
        <taxon>Paenibacillus</taxon>
    </lineage>
</organism>
<comment type="caution">
    <text evidence="3">The sequence shown here is derived from an EMBL/GenBank/DDBJ whole genome shotgun (WGS) entry which is preliminary data.</text>
</comment>
<reference evidence="3" key="1">
    <citation type="submission" date="2023-07" db="EMBL/GenBank/DDBJ databases">
        <authorList>
            <person name="Aktuganov G."/>
            <person name="Boyko T."/>
            <person name="Delegan Y."/>
            <person name="Galimzianova N."/>
            <person name="Gilvanova E."/>
            <person name="Korobov V."/>
            <person name="Kuzmina L."/>
            <person name="Melentiev A."/>
            <person name="Milman P."/>
            <person name="Ryabova A."/>
            <person name="Stupak E."/>
            <person name="Yasakov T."/>
            <person name="Zharikova N."/>
            <person name="Zhurenko E."/>
        </authorList>
    </citation>
    <scope>NUCLEOTIDE SEQUENCE</scope>
    <source>
        <strain evidence="3">IB-739</strain>
    </source>
</reference>
<dbReference type="Pfam" id="PF13439">
    <property type="entry name" value="Glyco_transf_4"/>
    <property type="match status" value="1"/>
</dbReference>
<dbReference type="InterPro" id="IPR050194">
    <property type="entry name" value="Glycosyltransferase_grp1"/>
</dbReference>
<dbReference type="CDD" id="cd03821">
    <property type="entry name" value="GT4_Bme6-like"/>
    <property type="match status" value="1"/>
</dbReference>
<dbReference type="GO" id="GO:0016757">
    <property type="term" value="F:glycosyltransferase activity"/>
    <property type="evidence" value="ECO:0007669"/>
    <property type="project" value="UniProtKB-KW"/>
</dbReference>
<dbReference type="PANTHER" id="PTHR45947">
    <property type="entry name" value="SULFOQUINOVOSYL TRANSFERASE SQD2"/>
    <property type="match status" value="1"/>
</dbReference>
<feature type="domain" description="Glycosyltransferase subfamily 4-like N-terminal" evidence="2">
    <location>
        <begin position="14"/>
        <end position="185"/>
    </location>
</feature>
<protein>
    <submittedName>
        <fullName evidence="3">Glycosyltransferase</fullName>
        <ecNumber evidence="3">2.4.-.-</ecNumber>
    </submittedName>
</protein>
<evidence type="ECO:0000259" key="2">
    <source>
        <dbReference type="Pfam" id="PF13439"/>
    </source>
</evidence>
<name>A0ABT8V2V2_9BACL</name>
<sequence length="402" mass="45417">MKILHVIANLAPRYGGPAKAAMEMSEALAKLGHQVSIFTTDQDGPDRLDVPLGEPVLKNGVEITYFPIQKPGFWGTSLPMAVALKREIPKYDIVHLHALYLFHNLVAGYYSRKYKVPYIVCPHGTLDPFIYQRHRNRKRLMEVLFENRNFRNAAALHFITEEEMHLAKPVSFDQQGIVVPIGLDLTEFADMPDKGAFRARYPELKDKKIILFFGRLNFKKGLDLLIKSFRSVLQAHPDAMLVLTGPDNDQYGEQVRQWVREEHLTQHVLFTGMLTGKDKLAVLQDADLFVLPSYSENFGIAVIEALVCGTPVVVSDKVNIWREVVSHEAGLVCKCETASVAEQIVALLNDPGKREAMGSNGIEMVRKQYHWDHIGQSLESEYRHIIQTGEARNFLVKATSTP</sequence>
<keyword evidence="4" id="KW-1185">Reference proteome</keyword>
<dbReference type="EMBL" id="JAUMKJ010000002">
    <property type="protein sequence ID" value="MDO3675751.1"/>
    <property type="molecule type" value="Genomic_DNA"/>
</dbReference>
<evidence type="ECO:0000259" key="1">
    <source>
        <dbReference type="Pfam" id="PF00534"/>
    </source>
</evidence>
<dbReference type="InterPro" id="IPR028098">
    <property type="entry name" value="Glyco_trans_4-like_N"/>
</dbReference>
<dbReference type="Pfam" id="PF00534">
    <property type="entry name" value="Glycos_transf_1"/>
    <property type="match status" value="1"/>
</dbReference>
<dbReference type="Proteomes" id="UP001168883">
    <property type="component" value="Unassembled WGS sequence"/>
</dbReference>
<keyword evidence="3" id="KW-0808">Transferase</keyword>
<dbReference type="PANTHER" id="PTHR45947:SF3">
    <property type="entry name" value="SULFOQUINOVOSYL TRANSFERASE SQD2"/>
    <property type="match status" value="1"/>
</dbReference>
<feature type="domain" description="Glycosyl transferase family 1" evidence="1">
    <location>
        <begin position="196"/>
        <end position="363"/>
    </location>
</feature>
<dbReference type="RefSeq" id="WP_302877106.1">
    <property type="nucleotide sequence ID" value="NZ_JAUMKJ010000002.1"/>
</dbReference>
<evidence type="ECO:0000313" key="4">
    <source>
        <dbReference type="Proteomes" id="UP001168883"/>
    </source>
</evidence>